<protein>
    <submittedName>
        <fullName evidence="2">Uncharacterized protein</fullName>
    </submittedName>
</protein>
<feature type="transmembrane region" description="Helical" evidence="1">
    <location>
        <begin position="36"/>
        <end position="55"/>
    </location>
</feature>
<gene>
    <name evidence="2" type="ORF">TL08_06805</name>
</gene>
<evidence type="ECO:0000256" key="1">
    <source>
        <dbReference type="SAM" id="Phobius"/>
    </source>
</evidence>
<dbReference type="EMBL" id="CP014859">
    <property type="protein sequence ID" value="AOS62183.1"/>
    <property type="molecule type" value="Genomic_DNA"/>
</dbReference>
<feature type="transmembrane region" description="Helical" evidence="1">
    <location>
        <begin position="62"/>
        <end position="84"/>
    </location>
</feature>
<proteinExistence type="predicted"/>
<dbReference type="Proteomes" id="UP000095210">
    <property type="component" value="Chromosome"/>
</dbReference>
<feature type="transmembrane region" description="Helical" evidence="1">
    <location>
        <begin position="12"/>
        <end position="30"/>
    </location>
</feature>
<accession>A0AAC9HMV1</accession>
<organism evidence="2 3">
    <name type="scientific">Actinoalloteichus hymeniacidonis</name>
    <dbReference type="NCBI Taxonomy" id="340345"/>
    <lineage>
        <taxon>Bacteria</taxon>
        <taxon>Bacillati</taxon>
        <taxon>Actinomycetota</taxon>
        <taxon>Actinomycetes</taxon>
        <taxon>Pseudonocardiales</taxon>
        <taxon>Pseudonocardiaceae</taxon>
        <taxon>Actinoalloteichus</taxon>
    </lineage>
</organism>
<name>A0AAC9HMV1_9PSEU</name>
<reference evidence="3" key="1">
    <citation type="submission" date="2016-03" db="EMBL/GenBank/DDBJ databases">
        <title>Complete genome sequence of the type strain Actinoalloteichus hymeniacidonis DSM 45092.</title>
        <authorList>
            <person name="Schaffert L."/>
            <person name="Albersmeier A."/>
            <person name="Winkler A."/>
            <person name="Kalinowski J."/>
            <person name="Zotchev S."/>
            <person name="Ruckert C."/>
        </authorList>
    </citation>
    <scope>NUCLEOTIDE SEQUENCE [LARGE SCALE GENOMIC DNA]</scope>
    <source>
        <strain evidence="3">HPA177(T) (DSM 45092(T))</strain>
    </source>
</reference>
<sequence>MSETTHQTTQINLALAIPGFIAALAAVITVPTFFPAAPLFGLIAVVIGVVGIRGGGGGRRTFIVMTVLGGLGLVLGAAIMLFLIPVGGEIESTVETIVVGRGLG</sequence>
<dbReference type="KEGG" id="ahm:TL08_06805"/>
<dbReference type="AlphaFoldDB" id="A0AAC9HMV1"/>
<evidence type="ECO:0000313" key="2">
    <source>
        <dbReference type="EMBL" id="AOS62183.1"/>
    </source>
</evidence>
<evidence type="ECO:0000313" key="3">
    <source>
        <dbReference type="Proteomes" id="UP000095210"/>
    </source>
</evidence>
<dbReference type="RefSeq" id="WP_069847445.1">
    <property type="nucleotide sequence ID" value="NZ_CP014859.1"/>
</dbReference>
<keyword evidence="1" id="KW-0812">Transmembrane</keyword>
<keyword evidence="1" id="KW-1133">Transmembrane helix</keyword>
<keyword evidence="1" id="KW-0472">Membrane</keyword>
<keyword evidence="3" id="KW-1185">Reference proteome</keyword>